<dbReference type="SUPFAM" id="SSF47336">
    <property type="entry name" value="ACP-like"/>
    <property type="match status" value="1"/>
</dbReference>
<dbReference type="Pfam" id="PF00550">
    <property type="entry name" value="PP-binding"/>
    <property type="match status" value="1"/>
</dbReference>
<gene>
    <name evidence="2" type="ORF">ORI27_24340</name>
</gene>
<feature type="domain" description="Carrier" evidence="1">
    <location>
        <begin position="3"/>
        <end position="45"/>
    </location>
</feature>
<keyword evidence="3" id="KW-1185">Reference proteome</keyword>
<accession>A0ABT3SJZ0</accession>
<name>A0ABT3SJZ0_9MYCO</name>
<sequence length="77" mass="8553">MRDRIAAAVRDVLYVEDSDFFDGDDTDLRELGLDSVRFVLVMKQLGVDRESDAVPRLADELTVAAWVRVLGNLDGLG</sequence>
<protein>
    <submittedName>
        <fullName evidence="2">Acyl carrier protein</fullName>
    </submittedName>
</protein>
<dbReference type="Proteomes" id="UP001300745">
    <property type="component" value="Unassembled WGS sequence"/>
</dbReference>
<dbReference type="InterPro" id="IPR009081">
    <property type="entry name" value="PP-bd_ACP"/>
</dbReference>
<dbReference type="RefSeq" id="WP_265999635.1">
    <property type="nucleotide sequence ID" value="NZ_JAPJDN010000028.1"/>
</dbReference>
<comment type="caution">
    <text evidence="2">The sequence shown here is derived from an EMBL/GenBank/DDBJ whole genome shotgun (WGS) entry which is preliminary data.</text>
</comment>
<dbReference type="EMBL" id="JAPJDO010000028">
    <property type="protein sequence ID" value="MCX2939830.1"/>
    <property type="molecule type" value="Genomic_DNA"/>
</dbReference>
<dbReference type="InterPro" id="IPR036736">
    <property type="entry name" value="ACP-like_sf"/>
</dbReference>
<dbReference type="Gene3D" id="1.10.1200.10">
    <property type="entry name" value="ACP-like"/>
    <property type="match status" value="1"/>
</dbReference>
<proteinExistence type="predicted"/>
<organism evidence="2 3">
    <name type="scientific">Mycobacterium pinniadriaticum</name>
    <dbReference type="NCBI Taxonomy" id="2994102"/>
    <lineage>
        <taxon>Bacteria</taxon>
        <taxon>Bacillati</taxon>
        <taxon>Actinomycetota</taxon>
        <taxon>Actinomycetes</taxon>
        <taxon>Mycobacteriales</taxon>
        <taxon>Mycobacteriaceae</taxon>
        <taxon>Mycobacterium</taxon>
    </lineage>
</organism>
<evidence type="ECO:0000259" key="1">
    <source>
        <dbReference type="Pfam" id="PF00550"/>
    </source>
</evidence>
<evidence type="ECO:0000313" key="3">
    <source>
        <dbReference type="Proteomes" id="UP001300745"/>
    </source>
</evidence>
<evidence type="ECO:0000313" key="2">
    <source>
        <dbReference type="EMBL" id="MCX2939830.1"/>
    </source>
</evidence>
<reference evidence="2 3" key="1">
    <citation type="submission" date="2022-11" db="EMBL/GenBank/DDBJ databases">
        <title>Mycobacterium sp. nov.</title>
        <authorList>
            <person name="Papic B."/>
            <person name="Spicic S."/>
            <person name="Duvnjak S."/>
        </authorList>
    </citation>
    <scope>NUCLEOTIDE SEQUENCE [LARGE SCALE GENOMIC DNA]</scope>
    <source>
        <strain evidence="2 3">CVI_P4</strain>
    </source>
</reference>